<protein>
    <submittedName>
        <fullName evidence="1">Uncharacterized protein</fullName>
    </submittedName>
</protein>
<evidence type="ECO:0000313" key="2">
    <source>
        <dbReference type="Proteomes" id="UP000786693"/>
    </source>
</evidence>
<sequence>MRLIRTFTSFLSSCQGAVTVDYVVLTAAASGVAIAASGVLKEGYRALSVTVTGELSGSTTETVGLSYNDGFDNGSGDWIGGHVTDMGDQIGLVLGPLGGSGDNASVKRDFELTDGIESTTIAFDLYAMDSHDVSDGDHGAIFLGDTEIGRVIKNGDTTTFVSNNVANVEVESTLVQTDVQLGGFVGNQSWWRDSQMALSITVTDPTSFPGSSSNVLSFEFQANLNQDTGDESFLIDNFSIDGLNDPDAQ</sequence>
<accession>A0ABQ4NJ71</accession>
<comment type="caution">
    <text evidence="1">The sequence shown here is derived from an EMBL/GenBank/DDBJ whole genome shotgun (WGS) entry which is preliminary data.</text>
</comment>
<dbReference type="RefSeq" id="WP_220747995.1">
    <property type="nucleotide sequence ID" value="NZ_BPFH01000002.1"/>
</dbReference>
<keyword evidence="2" id="KW-1185">Reference proteome</keyword>
<reference evidence="1 2" key="1">
    <citation type="submission" date="2021-05" db="EMBL/GenBank/DDBJ databases">
        <title>Bacteria Genome sequencing.</title>
        <authorList>
            <person name="Takabe Y."/>
            <person name="Nakajima Y."/>
            <person name="Suzuki S."/>
            <person name="Shiozaki T."/>
        </authorList>
    </citation>
    <scope>NUCLEOTIDE SEQUENCE [LARGE SCALE GENOMIC DNA]</scope>
    <source>
        <strain evidence="1 2">AI_62</strain>
    </source>
</reference>
<gene>
    <name evidence="1" type="ORF">JANAI62_10840</name>
</gene>
<evidence type="ECO:0000313" key="1">
    <source>
        <dbReference type="EMBL" id="GIT94461.1"/>
    </source>
</evidence>
<dbReference type="Proteomes" id="UP000786693">
    <property type="component" value="Unassembled WGS sequence"/>
</dbReference>
<organism evidence="1 2">
    <name type="scientific">Jannaschia pagri</name>
    <dbReference type="NCBI Taxonomy" id="2829797"/>
    <lineage>
        <taxon>Bacteria</taxon>
        <taxon>Pseudomonadati</taxon>
        <taxon>Pseudomonadota</taxon>
        <taxon>Alphaproteobacteria</taxon>
        <taxon>Rhodobacterales</taxon>
        <taxon>Roseobacteraceae</taxon>
        <taxon>Jannaschia</taxon>
    </lineage>
</organism>
<proteinExistence type="predicted"/>
<name>A0ABQ4NJ71_9RHOB</name>
<dbReference type="EMBL" id="BPFH01000002">
    <property type="protein sequence ID" value="GIT94461.1"/>
    <property type="molecule type" value="Genomic_DNA"/>
</dbReference>